<evidence type="ECO:0000313" key="1">
    <source>
        <dbReference type="EMBL" id="GGW23397.1"/>
    </source>
</evidence>
<evidence type="ECO:0000313" key="2">
    <source>
        <dbReference type="Proteomes" id="UP000655443"/>
    </source>
</evidence>
<dbReference type="AlphaFoldDB" id="A0A918MHS4"/>
<proteinExistence type="predicted"/>
<reference evidence="1" key="2">
    <citation type="submission" date="2020-09" db="EMBL/GenBank/DDBJ databases">
        <authorList>
            <person name="Sun Q."/>
            <person name="Ohkuma M."/>
        </authorList>
    </citation>
    <scope>NUCLEOTIDE SEQUENCE</scope>
    <source>
        <strain evidence="1">JCM 4714</strain>
    </source>
</reference>
<keyword evidence="2" id="KW-1185">Reference proteome</keyword>
<dbReference type="Proteomes" id="UP000655443">
    <property type="component" value="Unassembled WGS sequence"/>
</dbReference>
<gene>
    <name evidence="1" type="ORF">GCM10010339_93330</name>
</gene>
<name>A0A918MHS4_9ACTN</name>
<dbReference type="RefSeq" id="WP_189959882.1">
    <property type="nucleotide sequence ID" value="NZ_BMVG01000080.1"/>
</dbReference>
<accession>A0A918MHS4</accession>
<reference evidence="1" key="1">
    <citation type="journal article" date="2014" name="Int. J. Syst. Evol. Microbiol.">
        <title>Complete genome sequence of Corynebacterium casei LMG S-19264T (=DSM 44701T), isolated from a smear-ripened cheese.</title>
        <authorList>
            <consortium name="US DOE Joint Genome Institute (JGI-PGF)"/>
            <person name="Walter F."/>
            <person name="Albersmeier A."/>
            <person name="Kalinowski J."/>
            <person name="Ruckert C."/>
        </authorList>
    </citation>
    <scope>NUCLEOTIDE SEQUENCE</scope>
    <source>
        <strain evidence="1">JCM 4714</strain>
    </source>
</reference>
<comment type="caution">
    <text evidence="1">The sequence shown here is derived from an EMBL/GenBank/DDBJ whole genome shotgun (WGS) entry which is preliminary data.</text>
</comment>
<organism evidence="1 2">
    <name type="scientific">Streptomyces alanosinicus</name>
    <dbReference type="NCBI Taxonomy" id="68171"/>
    <lineage>
        <taxon>Bacteria</taxon>
        <taxon>Bacillati</taxon>
        <taxon>Actinomycetota</taxon>
        <taxon>Actinomycetes</taxon>
        <taxon>Kitasatosporales</taxon>
        <taxon>Streptomycetaceae</taxon>
        <taxon>Streptomyces</taxon>
    </lineage>
</organism>
<dbReference type="EMBL" id="BMVG01000080">
    <property type="protein sequence ID" value="GGW23397.1"/>
    <property type="molecule type" value="Genomic_DNA"/>
</dbReference>
<protein>
    <submittedName>
        <fullName evidence="1">Uncharacterized protein</fullName>
    </submittedName>
</protein>
<sequence>MTDSSLAWIGEHWYSGAIAKDGMLSDISVTAVRGVDPVDFVVRLGADRAMAERPPLFQDFDRLSVNLGDSVAMFGRSGEWTYVLEVERSTWHLVFLDRLGQDTLVEQGDELVCLDRFLHEHPWVCYVDAAGEMSSGEPGDSLLEPAVPLMDGLGAFAALDAAMRRAGAVRDTFPGCEDPDDEDEELAKRLFAAVGEHLGLSLPRREIELGLLPAVHLPSPV</sequence>